<dbReference type="Proteomes" id="UP000199323">
    <property type="component" value="Unassembled WGS sequence"/>
</dbReference>
<evidence type="ECO:0000313" key="3">
    <source>
        <dbReference type="Proteomes" id="UP000199323"/>
    </source>
</evidence>
<feature type="domain" description="Cupin type-2" evidence="1">
    <location>
        <begin position="40"/>
        <end position="104"/>
    </location>
</feature>
<proteinExistence type="predicted"/>
<dbReference type="AlphaFoldDB" id="A0A1I2HR40"/>
<evidence type="ECO:0000259" key="1">
    <source>
        <dbReference type="Pfam" id="PF07883"/>
    </source>
</evidence>
<dbReference type="SUPFAM" id="SSF51182">
    <property type="entry name" value="RmlC-like cupins"/>
    <property type="match status" value="1"/>
</dbReference>
<protein>
    <submittedName>
        <fullName evidence="2">Cupin domain-containing protein</fullName>
    </submittedName>
</protein>
<dbReference type="EMBL" id="FONG01000011">
    <property type="protein sequence ID" value="SFF32765.1"/>
    <property type="molecule type" value="Genomic_DNA"/>
</dbReference>
<organism evidence="2 3">
    <name type="scientific">Actinacidiphila alni</name>
    <dbReference type="NCBI Taxonomy" id="380248"/>
    <lineage>
        <taxon>Bacteria</taxon>
        <taxon>Bacillati</taxon>
        <taxon>Actinomycetota</taxon>
        <taxon>Actinomycetes</taxon>
        <taxon>Kitasatosporales</taxon>
        <taxon>Streptomycetaceae</taxon>
        <taxon>Actinacidiphila</taxon>
    </lineage>
</organism>
<evidence type="ECO:0000313" key="2">
    <source>
        <dbReference type="EMBL" id="SFF32765.1"/>
    </source>
</evidence>
<dbReference type="Gene3D" id="2.60.120.10">
    <property type="entry name" value="Jelly Rolls"/>
    <property type="match status" value="1"/>
</dbReference>
<dbReference type="InterPro" id="IPR013096">
    <property type="entry name" value="Cupin_2"/>
</dbReference>
<accession>A0A1I2HR40</accession>
<dbReference type="InterPro" id="IPR014710">
    <property type="entry name" value="RmlC-like_jellyroll"/>
</dbReference>
<keyword evidence="3" id="KW-1185">Reference proteome</keyword>
<dbReference type="STRING" id="380248.SAMN05216251_111225"/>
<dbReference type="CDD" id="cd20299">
    <property type="entry name" value="cupin_YP766765-like"/>
    <property type="match status" value="1"/>
</dbReference>
<gene>
    <name evidence="2" type="ORF">SAMN05216251_111225</name>
</gene>
<dbReference type="InterPro" id="IPR011051">
    <property type="entry name" value="RmlC_Cupin_sf"/>
</dbReference>
<reference evidence="2 3" key="1">
    <citation type="submission" date="2016-10" db="EMBL/GenBank/DDBJ databases">
        <authorList>
            <person name="de Groot N.N."/>
        </authorList>
    </citation>
    <scope>NUCLEOTIDE SEQUENCE [LARGE SCALE GENOMIC DNA]</scope>
    <source>
        <strain evidence="2 3">CGMCC 4.3510</strain>
    </source>
</reference>
<dbReference type="Pfam" id="PF07883">
    <property type="entry name" value="Cupin_2"/>
    <property type="match status" value="1"/>
</dbReference>
<name>A0A1I2HR40_9ACTN</name>
<sequence>MGVVMPFVTATEAVAHEIHGVRFVSYAAPARGSQELCAWRCEVPAGIAGPPHTVSREEVFLALYGAVELSVDGETRSLAPGDAAVARPGSRVRLANRTQEPAALWVTTSIGLEATMTDGSRISPPWAN</sequence>